<protein>
    <submittedName>
        <fullName evidence="2">Uncharacterized protein</fullName>
    </submittedName>
</protein>
<gene>
    <name evidence="2" type="ORF">ACHAWU_009323</name>
</gene>
<comment type="caution">
    <text evidence="2">The sequence shown here is derived from an EMBL/GenBank/DDBJ whole genome shotgun (WGS) entry which is preliminary data.</text>
</comment>
<sequence>MALAALVHSDAYPLLPVEASELSFHNALSPYNYNHASLNSATKRQSCRKRCGGTVARKPAFLARATSPTIHVLGHLMNGIEMESIASMSRGGHSFDLKDNDIDDETESDDDDQDTDNENDSDDEVEESSGDDYDSDEETDNNGSHTADNDFYYFLFIDSNVNG</sequence>
<evidence type="ECO:0000256" key="1">
    <source>
        <dbReference type="SAM" id="MobiDB-lite"/>
    </source>
</evidence>
<feature type="compositionally biased region" description="Acidic residues" evidence="1">
    <location>
        <begin position="101"/>
        <end position="140"/>
    </location>
</feature>
<organism evidence="2 3">
    <name type="scientific">Discostella pseudostelligera</name>
    <dbReference type="NCBI Taxonomy" id="259834"/>
    <lineage>
        <taxon>Eukaryota</taxon>
        <taxon>Sar</taxon>
        <taxon>Stramenopiles</taxon>
        <taxon>Ochrophyta</taxon>
        <taxon>Bacillariophyta</taxon>
        <taxon>Coscinodiscophyceae</taxon>
        <taxon>Thalassiosirophycidae</taxon>
        <taxon>Stephanodiscales</taxon>
        <taxon>Stephanodiscaceae</taxon>
        <taxon>Discostella</taxon>
    </lineage>
</organism>
<dbReference type="Proteomes" id="UP001530293">
    <property type="component" value="Unassembled WGS sequence"/>
</dbReference>
<evidence type="ECO:0000313" key="2">
    <source>
        <dbReference type="EMBL" id="KAL3770115.1"/>
    </source>
</evidence>
<feature type="region of interest" description="Disordered" evidence="1">
    <location>
        <begin position="90"/>
        <end position="148"/>
    </location>
</feature>
<keyword evidence="3" id="KW-1185">Reference proteome</keyword>
<evidence type="ECO:0000313" key="3">
    <source>
        <dbReference type="Proteomes" id="UP001530293"/>
    </source>
</evidence>
<dbReference type="AlphaFoldDB" id="A0ABD3NBQ7"/>
<name>A0ABD3NBQ7_9STRA</name>
<dbReference type="EMBL" id="JALLBG020000045">
    <property type="protein sequence ID" value="KAL3770115.1"/>
    <property type="molecule type" value="Genomic_DNA"/>
</dbReference>
<proteinExistence type="predicted"/>
<reference evidence="2 3" key="1">
    <citation type="submission" date="2024-10" db="EMBL/GenBank/DDBJ databases">
        <title>Updated reference genomes for cyclostephanoid diatoms.</title>
        <authorList>
            <person name="Roberts W.R."/>
            <person name="Alverson A.J."/>
        </authorList>
    </citation>
    <scope>NUCLEOTIDE SEQUENCE [LARGE SCALE GENOMIC DNA]</scope>
    <source>
        <strain evidence="2 3">AJA232-27</strain>
    </source>
</reference>
<accession>A0ABD3NBQ7</accession>